<organism evidence="1 2">
    <name type="scientific">Rhodovibrio salinarum</name>
    <dbReference type="NCBI Taxonomy" id="1087"/>
    <lineage>
        <taxon>Bacteria</taxon>
        <taxon>Pseudomonadati</taxon>
        <taxon>Pseudomonadota</taxon>
        <taxon>Alphaproteobacteria</taxon>
        <taxon>Rhodospirillales</taxon>
        <taxon>Rhodovibrionaceae</taxon>
        <taxon>Rhodovibrio</taxon>
    </lineage>
</organism>
<accession>A0A934QIC5</accession>
<comment type="caution">
    <text evidence="1">The sequence shown here is derived from an EMBL/GenBank/DDBJ whole genome shotgun (WGS) entry which is preliminary data.</text>
</comment>
<evidence type="ECO:0000313" key="2">
    <source>
        <dbReference type="Proteomes" id="UP000778970"/>
    </source>
</evidence>
<dbReference type="Pfam" id="PF00480">
    <property type="entry name" value="ROK"/>
    <property type="match status" value="1"/>
</dbReference>
<reference evidence="1" key="2">
    <citation type="journal article" date="2020" name="Microorganisms">
        <title>Osmotic Adaptation and Compatible Solute Biosynthesis of Phototrophic Bacteria as Revealed from Genome Analyses.</title>
        <authorList>
            <person name="Imhoff J.F."/>
            <person name="Rahn T."/>
            <person name="Kunzel S."/>
            <person name="Keller A."/>
            <person name="Neulinger S.C."/>
        </authorList>
    </citation>
    <scope>NUCLEOTIDE SEQUENCE</scope>
    <source>
        <strain evidence="1">DSM 9154</strain>
    </source>
</reference>
<dbReference type="PANTHER" id="PTHR18964:SF174">
    <property type="entry name" value="D-ALLOSE KINASE-RELATED"/>
    <property type="match status" value="1"/>
</dbReference>
<dbReference type="InterPro" id="IPR049874">
    <property type="entry name" value="ROK_cs"/>
</dbReference>
<dbReference type="Proteomes" id="UP000778970">
    <property type="component" value="Unassembled WGS sequence"/>
</dbReference>
<evidence type="ECO:0008006" key="3">
    <source>
        <dbReference type="Google" id="ProtNLM"/>
    </source>
</evidence>
<dbReference type="PANTHER" id="PTHR18964">
    <property type="entry name" value="ROK (REPRESSOR, ORF, KINASE) FAMILY"/>
    <property type="match status" value="1"/>
</dbReference>
<dbReference type="AlphaFoldDB" id="A0A934QIC5"/>
<keyword evidence="2" id="KW-1185">Reference proteome</keyword>
<gene>
    <name evidence="1" type="ORF">CKO21_09800</name>
</gene>
<name>A0A934QIC5_9PROT</name>
<sequence>MRLGIDLGGTKISALALDAAGMVRARRRIKSPRDNYAATLSTVCGLVQEIEDTLLTPDAPRARVGVGIPGTISPATGLIKNANSTWLIGQPLDRDLESVLGRPVRLANDADCLALSEACDGAATGRSPVFGVILGTGVGGGIVVNGQLVTGPNAITGEWGHNPLPWPNDQERPGPACYCGRHGCIETFLCGPALARDYIENGGDGEPDAATVAQRARAGEPAAIAALARYTDRLARALATVINLIDPAYIVLGGGLGNIQALYEALPNHLSPYVFSDRIDTRIVAPQHGDDSGVRGAAWLWPADEARS</sequence>
<dbReference type="PROSITE" id="PS01125">
    <property type="entry name" value="ROK"/>
    <property type="match status" value="1"/>
</dbReference>
<evidence type="ECO:0000313" key="1">
    <source>
        <dbReference type="EMBL" id="MBK1697536.1"/>
    </source>
</evidence>
<dbReference type="InterPro" id="IPR000600">
    <property type="entry name" value="ROK"/>
</dbReference>
<dbReference type="RefSeq" id="WP_027289210.1">
    <property type="nucleotide sequence ID" value="NZ_NRRE01000026.1"/>
</dbReference>
<protein>
    <recommendedName>
        <fullName evidence="3">Fructokinase</fullName>
    </recommendedName>
</protein>
<dbReference type="InterPro" id="IPR043129">
    <property type="entry name" value="ATPase_NBD"/>
</dbReference>
<dbReference type="EMBL" id="NRRE01000026">
    <property type="protein sequence ID" value="MBK1697536.1"/>
    <property type="molecule type" value="Genomic_DNA"/>
</dbReference>
<proteinExistence type="predicted"/>
<dbReference type="CDD" id="cd24066">
    <property type="entry name" value="ASKHA_NBD_ROK_EcFRK-like"/>
    <property type="match status" value="1"/>
</dbReference>
<dbReference type="Gene3D" id="3.30.420.40">
    <property type="match status" value="2"/>
</dbReference>
<dbReference type="SUPFAM" id="SSF53067">
    <property type="entry name" value="Actin-like ATPase domain"/>
    <property type="match status" value="1"/>
</dbReference>
<reference evidence="1" key="1">
    <citation type="submission" date="2017-08" db="EMBL/GenBank/DDBJ databases">
        <authorList>
            <person name="Imhoff J.F."/>
            <person name="Rahn T."/>
            <person name="Kuenzel S."/>
            <person name="Neulinger S.C."/>
        </authorList>
    </citation>
    <scope>NUCLEOTIDE SEQUENCE</scope>
    <source>
        <strain evidence="1">DSM 9154</strain>
    </source>
</reference>
<dbReference type="GO" id="GO:0004396">
    <property type="term" value="F:hexokinase activity"/>
    <property type="evidence" value="ECO:0007669"/>
    <property type="project" value="TreeGrafter"/>
</dbReference>